<organism evidence="1">
    <name type="scientific">Arundo donax</name>
    <name type="common">Giant reed</name>
    <name type="synonym">Donax arundinaceus</name>
    <dbReference type="NCBI Taxonomy" id="35708"/>
    <lineage>
        <taxon>Eukaryota</taxon>
        <taxon>Viridiplantae</taxon>
        <taxon>Streptophyta</taxon>
        <taxon>Embryophyta</taxon>
        <taxon>Tracheophyta</taxon>
        <taxon>Spermatophyta</taxon>
        <taxon>Magnoliopsida</taxon>
        <taxon>Liliopsida</taxon>
        <taxon>Poales</taxon>
        <taxon>Poaceae</taxon>
        <taxon>PACMAD clade</taxon>
        <taxon>Arundinoideae</taxon>
        <taxon>Arundineae</taxon>
        <taxon>Arundo</taxon>
    </lineage>
</organism>
<reference evidence="1" key="1">
    <citation type="submission" date="2014-09" db="EMBL/GenBank/DDBJ databases">
        <authorList>
            <person name="Magalhaes I.L.F."/>
            <person name="Oliveira U."/>
            <person name="Santos F.R."/>
            <person name="Vidigal T.H.D.A."/>
            <person name="Brescovit A.D."/>
            <person name="Santos A.J."/>
        </authorList>
    </citation>
    <scope>NUCLEOTIDE SEQUENCE</scope>
    <source>
        <tissue evidence="1">Shoot tissue taken approximately 20 cm above the soil surface</tissue>
    </source>
</reference>
<proteinExistence type="predicted"/>
<dbReference type="AlphaFoldDB" id="A0A0A9FM79"/>
<dbReference type="EMBL" id="GBRH01184429">
    <property type="protein sequence ID" value="JAE13467.1"/>
    <property type="molecule type" value="Transcribed_RNA"/>
</dbReference>
<name>A0A0A9FM79_ARUDO</name>
<accession>A0A0A9FM79</accession>
<protein>
    <submittedName>
        <fullName evidence="1">Uncharacterized protein</fullName>
    </submittedName>
</protein>
<sequence>MGGGSGISNLHVVSSD</sequence>
<reference evidence="1" key="2">
    <citation type="journal article" date="2015" name="Data Brief">
        <title>Shoot transcriptome of the giant reed, Arundo donax.</title>
        <authorList>
            <person name="Barrero R.A."/>
            <person name="Guerrero F.D."/>
            <person name="Moolhuijzen P."/>
            <person name="Goolsby J.A."/>
            <person name="Tidwell J."/>
            <person name="Bellgard S.E."/>
            <person name="Bellgard M.I."/>
        </authorList>
    </citation>
    <scope>NUCLEOTIDE SEQUENCE</scope>
    <source>
        <tissue evidence="1">Shoot tissue taken approximately 20 cm above the soil surface</tissue>
    </source>
</reference>
<evidence type="ECO:0000313" key="1">
    <source>
        <dbReference type="EMBL" id="JAE13467.1"/>
    </source>
</evidence>